<feature type="domain" description="CTCK" evidence="11">
    <location>
        <begin position="2606"/>
        <end position="2693"/>
    </location>
</feature>
<dbReference type="GeneID" id="107111906"/>
<dbReference type="InterPro" id="IPR050780">
    <property type="entry name" value="Mucin_vWF_Thrombospondin_sf"/>
</dbReference>
<feature type="domain" description="VWFD" evidence="13">
    <location>
        <begin position="319"/>
        <end position="494"/>
    </location>
</feature>
<feature type="disulfide bond" evidence="8">
    <location>
        <begin position="2620"/>
        <end position="2669"/>
    </location>
</feature>
<dbReference type="PROSITE" id="PS01185">
    <property type="entry name" value="CTCK_1"/>
    <property type="match status" value="1"/>
</dbReference>
<dbReference type="InterPro" id="IPR006207">
    <property type="entry name" value="Cys_knot_C"/>
</dbReference>
<dbReference type="SMART" id="SM00216">
    <property type="entry name" value="VWD"/>
    <property type="match status" value="4"/>
</dbReference>
<feature type="domain" description="VWFC" evidence="12">
    <location>
        <begin position="2414"/>
        <end position="2484"/>
    </location>
</feature>
<feature type="region of interest" description="Disordered" evidence="9">
    <location>
        <begin position="1809"/>
        <end position="1963"/>
    </location>
</feature>
<dbReference type="CDD" id="cd19941">
    <property type="entry name" value="TIL"/>
    <property type="match status" value="4"/>
</dbReference>
<evidence type="ECO:0000256" key="9">
    <source>
        <dbReference type="SAM" id="MobiDB-lite"/>
    </source>
</evidence>
<dbReference type="SMART" id="SM00832">
    <property type="entry name" value="C8"/>
    <property type="match status" value="4"/>
</dbReference>
<keyword evidence="14" id="KW-1185">Reference proteome</keyword>
<feature type="region of interest" description="Disordered" evidence="9">
    <location>
        <begin position="1344"/>
        <end position="1444"/>
    </location>
</feature>
<dbReference type="Proteomes" id="UP000694871">
    <property type="component" value="Unplaced"/>
</dbReference>
<evidence type="ECO:0000256" key="7">
    <source>
        <dbReference type="ARBA" id="ARBA00023180"/>
    </source>
</evidence>
<dbReference type="InterPro" id="IPR001007">
    <property type="entry name" value="VWF_dom"/>
</dbReference>
<evidence type="ECO:0000256" key="4">
    <source>
        <dbReference type="ARBA" id="ARBA00022737"/>
    </source>
</evidence>
<dbReference type="SMART" id="SM00041">
    <property type="entry name" value="CT"/>
    <property type="match status" value="1"/>
</dbReference>
<dbReference type="InterPro" id="IPR036084">
    <property type="entry name" value="Ser_inhib-like_sf"/>
</dbReference>
<feature type="compositionally biased region" description="Low complexity" evidence="9">
    <location>
        <begin position="1812"/>
        <end position="1961"/>
    </location>
</feature>
<evidence type="ECO:0000256" key="5">
    <source>
        <dbReference type="ARBA" id="ARBA00023008"/>
    </source>
</evidence>
<keyword evidence="3 10" id="KW-0732">Signal</keyword>
<feature type="compositionally biased region" description="Low complexity" evidence="9">
    <location>
        <begin position="1736"/>
        <end position="1775"/>
    </location>
</feature>
<name>A0ABM1K401_GEKJA</name>
<feature type="disulfide bond" evidence="8">
    <location>
        <begin position="2631"/>
        <end position="2685"/>
    </location>
</feature>
<evidence type="ECO:0000256" key="10">
    <source>
        <dbReference type="SAM" id="SignalP"/>
    </source>
</evidence>
<feature type="domain" description="VWFD" evidence="13">
    <location>
        <begin position="2083"/>
        <end position="2266"/>
    </location>
</feature>
<keyword evidence="6 8" id="KW-1015">Disulfide bond</keyword>
<gene>
    <name evidence="15" type="primary">MUC2</name>
</gene>
<feature type="disulfide bond" evidence="8">
    <location>
        <begin position="2635"/>
        <end position="2687"/>
    </location>
</feature>
<dbReference type="InterPro" id="IPR058753">
    <property type="entry name" value="TIL_OTOGL_Mucin"/>
</dbReference>
<sequence>MGRRVPSLLILWLALCYASDIKRGRDPSHGHYVCSTWGNNHFKTFDGDFYQFPGLCNYNFASDCQGYKEFSVHIQRELNDQGHPDIQYVLVTVKDVAIYLTHKMVVVDGQIVRTPYYSSGILVEKSDIYTKLYARVGVILLWNREDALMREECEALLTAPAFEDCQSRLNLEQYIQACMQDRCACGQAEDAFCLCSTISEYSRQCSHSGGRPQNWRTSQFCPKSCPGNMIYMESGSPCMDSCSHLEISSLCEEHYMDGCFCPEGTVYDDMTGNGCVATSQCSCKLHGNLYSPGQNITNECENCTCQSGRWICQDLPCPGTCALEGGAHLTTFDGKKYTFHGDCYYVLTKSSKNDSYALLGELGPCGSTDKQTCLKMVVLLLDHMQNIVVFKPDGTVLLNENEVHLPHVSASFSVFQPSSYHIIVQTNFGLKLQIQMAPIMQLFAIADQSVKGTVQGLCGNFNGIEGDDFKTSGGMVEATGAAFANTWKAQSSCADKADKLEHPCTLNLENENYAEHWCSLLKSSESPFARCHSAIDPADYYKRCKYDTCSCDANEECMCAALSSYARACAFKGVMLWGWRNTVCNKEVSSCPATQVFRYNLTVCQQTCRSLSEGDKHCLQGFIPIDGCGCPDNRYLNDKGVCVPVAQCPCYYKGSFIEPGDYFMKQEERCACQHGKLNCVPVIITDHDCSPNKTYFDCNDIASWSSQTPVQLSCQTLGAAHFQTECISGCVCPNGLIDDGRGGCVEEEDCPCIHNKEFYAPGERIDVDCNECTCQNGNWACTQFVCHGACIIYGSGHYITFDGKYYDFDGNCEYIASQDYCGRERHHGSFSIITENVPCGTTGVTCSKAIKVFLGSTELKLEDKEIAVITRDLGNHVKYLTRKVGLYLVVEASNGVMLIWDTKTTIFIKLTPNYKGKVCGLCGNFDDKANNDFTTRSQVQVNNALDFGNSWKRDSACPDVDVDIEPCDQKPHRKSWAEKECGLITSEVFAVCHPKVNPKQFYEACVHDACACDSGGDCECFCTAVAAYAQECIKAEACVFWRTPDICPIFCDYYNPKDICKWHYEPCGREIMTCKMLNNIATNFSVPYLEGCYPRCPPETPIFNEETFNCTTAEFCDCYVEGKPYPPGSRVPTDQLCGECICLHAGNVSCGRRPDCCVYNGTEYGKGDSVVVENGALCYNLTCENDTMVPSNPFPCVPVSTTVPTTTTTVIPSSTSTASTTTTTSTSTSISSTTNCYEICQWSQWYDVSKPKDEPGGGDYETYENIRKKYGDSFCSAPQNIECRATNSPDQSLEELGQKVKCNVTYGLVCRNEDQDKSLWDLCYNYEIRVNCCSIYCGPPTTTTITTTKLPTTTTTPSTTTPTTTSTPTPTPTTTTQSTSETSPTTSLSPTTTTTTPTPTPTTPTPTTTTTPETPTSTTTSPSTTTTTSTPTPSTTSTTSGSTTAPCTEFCEWSKWIDVSYPRYGPENGDYETYDNIRAHGIEVCSNPLNISCRAVKYPGLSFQELGQKVKCDVSTGLVCHNKEQVPGPVMPADACLNYEISIYCCSIICATTPISTTTPSTTTTPETTTSTTTTTTSTPTPSTPSTTSGPTTAVCTPSTEFCEWSEWIDVSYPRYGPENGDYETYDNIRAHGIEVCSNPLNISCRAVKYPGLSFQELGQKVKCDVSTGLVCHNKEQVPGPVMPADACLNYEISIYCCSIICTTTPITTTTPSTTAPTSSLSTTTSTPTPTPTTPTPTTTTTPETSTSTITSPSTTTTTSTPTPSTISTTSGSTTDFNSEDDYIHNHINHPNNHHHSYSDAKYNYSTPYHYPELPTTTPTETSSTTTSTTPITTTTPTQTPSTTTAPPTTTPVPTTTTELPTTTPTETSSTTTSTTPITTTTPTQTPKLPTTTPTETSSTTTSTTPITTTTPTQTPSTTTAPPTTTPVPTTTTELPTTTTEASTTTTSTTPITTTTPTQTPNRVFPLGLSINYNHSSANYNHSSANYKHSSANYNHSSANYKHSSANYKHSSANYNHTKHHNFSTCDSWWICNCTQAICITNDTWEVVPVECVPPPEPQCSNKLAPVRVLDDNGCCWHWECDCYCTGWGDPHYKTFDGFYYSYQGNCTYTLVEEINKKVDNFGVYIDNYHCDPREPVSCPRTLIVRHETQEVRITTVREVPMKVQVLINGQTVALPYKKYGLKVYEVGVNQVVEIPELKMNVTYNGMAFTIRLPYQLFGNNTQGQCGTCTNNTADDCRLRNGTLASSCEVMADNWIVNDPSKPQCFPQLPPSGPTQAPPLSPCKPSPLCELLRKGVFEKCHGAVVAQNYYEACLFDSCRIPNRNIECATLQIYAATCADQGVCIDWREFTNGSCCKYPCPSNKIYKACGPSEEKTCKSGSITVANETQVEGCFCPEGTTLYDSGVDVCVKTCGCVGPDNIPRAFGETFEFDCKDCVCLEGGAGIICEDHKCPPAVDDSQCEGEGFYKISEVNPDDKCCSKTTCAPKGVCVSNGAEYKPGSKVLGGECQDCVCTHEWNNSTNLKAIHCDHIPCSVSCEEPGQRRSDPKNNCTIYSCVSINGQLISSTSTINCPSFNETICEPDTITYLPNGCCKTCIPKEPQTPPPCSLTVIKDKIKYNGCSSVEQVSVSQCQGTCGTYSRYSAEANSMQHKCRCCREEKTTKKAVTLTCPDGSSLTHLYLHVESCKCQNTECNEAASSEQTSAKRRRRQLTRE</sequence>
<comment type="caution">
    <text evidence="8">Lacks conserved residue(s) required for the propagation of feature annotation.</text>
</comment>
<feature type="region of interest" description="Disordered" evidence="9">
    <location>
        <begin position="1558"/>
        <end position="1593"/>
    </location>
</feature>
<dbReference type="Pfam" id="PF00094">
    <property type="entry name" value="VWD"/>
    <property type="match status" value="4"/>
</dbReference>
<dbReference type="InterPro" id="IPR025155">
    <property type="entry name" value="WxxW_domain"/>
</dbReference>
<keyword evidence="2" id="KW-0964">Secreted</keyword>
<dbReference type="Gene3D" id="2.10.25.10">
    <property type="entry name" value="Laminin"/>
    <property type="match status" value="4"/>
</dbReference>
<feature type="compositionally biased region" description="Low complexity" evidence="9">
    <location>
        <begin position="1344"/>
        <end position="1397"/>
    </location>
</feature>
<dbReference type="PROSITE" id="PS51233">
    <property type="entry name" value="VWFD"/>
    <property type="match status" value="4"/>
</dbReference>
<accession>A0ABM1K401</accession>
<feature type="region of interest" description="Disordered" evidence="9">
    <location>
        <begin position="1209"/>
        <end position="1228"/>
    </location>
</feature>
<dbReference type="PANTHER" id="PTHR11339">
    <property type="entry name" value="EXTRACELLULAR MATRIX GLYCOPROTEIN RELATED"/>
    <property type="match status" value="1"/>
</dbReference>
<dbReference type="SUPFAM" id="SSF57567">
    <property type="entry name" value="Serine protease inhibitors"/>
    <property type="match status" value="4"/>
</dbReference>
<dbReference type="SUPFAM" id="SSF57603">
    <property type="entry name" value="FnI-like domain"/>
    <property type="match status" value="2"/>
</dbReference>
<keyword evidence="7" id="KW-0325">Glycoprotein</keyword>
<comment type="subcellular location">
    <subcellularLocation>
        <location evidence="1">Secreted</location>
    </subcellularLocation>
</comment>
<feature type="domain" description="VWFD" evidence="13">
    <location>
        <begin position="32"/>
        <end position="206"/>
    </location>
</feature>
<evidence type="ECO:0000256" key="1">
    <source>
        <dbReference type="ARBA" id="ARBA00004613"/>
    </source>
</evidence>
<keyword evidence="4" id="KW-0677">Repeat</keyword>
<evidence type="ECO:0000256" key="8">
    <source>
        <dbReference type="PROSITE-ProRule" id="PRU00039"/>
    </source>
</evidence>
<dbReference type="Pfam" id="PF13330">
    <property type="entry name" value="Mucin2_WxxW"/>
    <property type="match status" value="3"/>
</dbReference>
<evidence type="ECO:0000256" key="3">
    <source>
        <dbReference type="ARBA" id="ARBA00022729"/>
    </source>
</evidence>
<dbReference type="PROSITE" id="PS01225">
    <property type="entry name" value="CTCK_2"/>
    <property type="match status" value="1"/>
</dbReference>
<dbReference type="PANTHER" id="PTHR11339:SF371">
    <property type="entry name" value="MUCIN-2"/>
    <property type="match status" value="1"/>
</dbReference>
<evidence type="ECO:0000259" key="12">
    <source>
        <dbReference type="PROSITE" id="PS50184"/>
    </source>
</evidence>
<dbReference type="Pfam" id="PF01826">
    <property type="entry name" value="TIL"/>
    <property type="match status" value="1"/>
</dbReference>
<dbReference type="Pfam" id="PF23244">
    <property type="entry name" value="VWF"/>
    <property type="match status" value="2"/>
</dbReference>
<keyword evidence="5" id="KW-0186">Copper</keyword>
<evidence type="ECO:0000313" key="14">
    <source>
        <dbReference type="Proteomes" id="UP000694871"/>
    </source>
</evidence>
<evidence type="ECO:0000313" key="15">
    <source>
        <dbReference type="RefSeq" id="XP_015268438.1"/>
    </source>
</evidence>
<protein>
    <submittedName>
        <fullName evidence="15">Mucin-2</fullName>
    </submittedName>
</protein>
<feature type="chain" id="PRO_5045277818" evidence="10">
    <location>
        <begin position="19"/>
        <end position="2713"/>
    </location>
</feature>
<feature type="compositionally biased region" description="Low complexity" evidence="9">
    <location>
        <begin position="1709"/>
        <end position="1728"/>
    </location>
</feature>
<feature type="domain" description="VWFD" evidence="13">
    <location>
        <begin position="788"/>
        <end position="958"/>
    </location>
</feature>
<dbReference type="PROSITE" id="PS50184">
    <property type="entry name" value="VWFC_2"/>
    <property type="match status" value="1"/>
</dbReference>
<dbReference type="Pfam" id="PF08742">
    <property type="entry name" value="C8"/>
    <property type="match status" value="4"/>
</dbReference>
<dbReference type="RefSeq" id="XP_015268438.1">
    <property type="nucleotide sequence ID" value="XM_015412952.1"/>
</dbReference>
<dbReference type="InterPro" id="IPR001846">
    <property type="entry name" value="VWF_type-D"/>
</dbReference>
<evidence type="ECO:0000256" key="6">
    <source>
        <dbReference type="ARBA" id="ARBA00023157"/>
    </source>
</evidence>
<evidence type="ECO:0000259" key="11">
    <source>
        <dbReference type="PROSITE" id="PS01225"/>
    </source>
</evidence>
<organism evidence="14 15">
    <name type="scientific">Gekko japonicus</name>
    <name type="common">Schlegel's Japanese gecko</name>
    <dbReference type="NCBI Taxonomy" id="146911"/>
    <lineage>
        <taxon>Eukaryota</taxon>
        <taxon>Metazoa</taxon>
        <taxon>Chordata</taxon>
        <taxon>Craniata</taxon>
        <taxon>Vertebrata</taxon>
        <taxon>Euteleostomi</taxon>
        <taxon>Lepidosauria</taxon>
        <taxon>Squamata</taxon>
        <taxon>Bifurcata</taxon>
        <taxon>Gekkota</taxon>
        <taxon>Gekkonidae</taxon>
        <taxon>Gekkoninae</taxon>
        <taxon>Gekko</taxon>
    </lineage>
</organism>
<proteinExistence type="predicted"/>
<evidence type="ECO:0000259" key="13">
    <source>
        <dbReference type="PROSITE" id="PS51233"/>
    </source>
</evidence>
<dbReference type="SMART" id="SM00214">
    <property type="entry name" value="VWC"/>
    <property type="match status" value="3"/>
</dbReference>
<dbReference type="InterPro" id="IPR014853">
    <property type="entry name" value="VWF/SSPO/ZAN-like_Cys-rich_dom"/>
</dbReference>
<reference evidence="15" key="1">
    <citation type="submission" date="2025-08" db="UniProtKB">
        <authorList>
            <consortium name="RefSeq"/>
        </authorList>
    </citation>
    <scope>IDENTIFICATION</scope>
</reference>
<dbReference type="Pfam" id="PF25962">
    <property type="entry name" value="TIL_OTOGL_Mucin"/>
    <property type="match status" value="1"/>
</dbReference>
<evidence type="ECO:0000256" key="2">
    <source>
        <dbReference type="ARBA" id="ARBA00022525"/>
    </source>
</evidence>
<dbReference type="InterPro" id="IPR002919">
    <property type="entry name" value="TIL_dom"/>
</dbReference>
<feature type="region of interest" description="Disordered" evidence="9">
    <location>
        <begin position="1709"/>
        <end position="1775"/>
    </location>
</feature>
<dbReference type="SMART" id="SM00215">
    <property type="entry name" value="VWC_out"/>
    <property type="match status" value="2"/>
</dbReference>
<feature type="compositionally biased region" description="Low complexity" evidence="9">
    <location>
        <begin position="1405"/>
        <end position="1444"/>
    </location>
</feature>
<feature type="signal peptide" evidence="10">
    <location>
        <begin position="1"/>
        <end position="18"/>
    </location>
</feature>